<accession>A0AAD7XYL3</accession>
<feature type="domain" description="C2H2-type" evidence="7">
    <location>
        <begin position="294"/>
        <end position="318"/>
    </location>
</feature>
<proteinExistence type="predicted"/>
<evidence type="ECO:0000256" key="5">
    <source>
        <dbReference type="PROSITE-ProRule" id="PRU00042"/>
    </source>
</evidence>
<keyword evidence="1" id="KW-0479">Metal-binding</keyword>
<dbReference type="EMBL" id="JARTCD010000029">
    <property type="protein sequence ID" value="KAJ8657743.1"/>
    <property type="molecule type" value="Genomic_DNA"/>
</dbReference>
<dbReference type="Gene3D" id="3.30.160.60">
    <property type="entry name" value="Classic Zinc Finger"/>
    <property type="match status" value="2"/>
</dbReference>
<dbReference type="PANTHER" id="PTHR23057">
    <property type="entry name" value="JUXTAPOSED WITH ANOTHER ZINC FINGER PROTEIN 1"/>
    <property type="match status" value="1"/>
</dbReference>
<keyword evidence="4" id="KW-0862">Zinc</keyword>
<evidence type="ECO:0000313" key="8">
    <source>
        <dbReference type="EMBL" id="KAJ8657743.1"/>
    </source>
</evidence>
<organism evidence="8 9">
    <name type="scientific">Lichtheimia ornata</name>
    <dbReference type="NCBI Taxonomy" id="688661"/>
    <lineage>
        <taxon>Eukaryota</taxon>
        <taxon>Fungi</taxon>
        <taxon>Fungi incertae sedis</taxon>
        <taxon>Mucoromycota</taxon>
        <taxon>Mucoromycotina</taxon>
        <taxon>Mucoromycetes</taxon>
        <taxon>Mucorales</taxon>
        <taxon>Lichtheimiaceae</taxon>
        <taxon>Lichtheimia</taxon>
    </lineage>
</organism>
<evidence type="ECO:0000256" key="2">
    <source>
        <dbReference type="ARBA" id="ARBA00022737"/>
    </source>
</evidence>
<keyword evidence="9" id="KW-1185">Reference proteome</keyword>
<dbReference type="FunFam" id="3.30.160.60:FF:001049">
    <property type="entry name" value="zinc finger protein 319"/>
    <property type="match status" value="1"/>
</dbReference>
<dbReference type="Proteomes" id="UP001234581">
    <property type="component" value="Unassembled WGS sequence"/>
</dbReference>
<name>A0AAD7XYL3_9FUNG</name>
<keyword evidence="2" id="KW-0677">Repeat</keyword>
<reference evidence="8 9" key="1">
    <citation type="submission" date="2023-03" db="EMBL/GenBank/DDBJ databases">
        <title>Genome sequence of Lichtheimia ornata CBS 291.66.</title>
        <authorList>
            <person name="Mohabir J.T."/>
            <person name="Shea T.P."/>
            <person name="Kurbessoian T."/>
            <person name="Berby B."/>
            <person name="Fontaine J."/>
            <person name="Livny J."/>
            <person name="Gnirke A."/>
            <person name="Stajich J.E."/>
            <person name="Cuomo C.A."/>
        </authorList>
    </citation>
    <scope>NUCLEOTIDE SEQUENCE [LARGE SCALE GENOMIC DNA]</scope>
    <source>
        <strain evidence="8">CBS 291.66</strain>
    </source>
</reference>
<dbReference type="PANTHER" id="PTHR23057:SF0">
    <property type="entry name" value="JUXTAPOSED WITH ANOTHER ZINC FINGER PROTEIN 1"/>
    <property type="match status" value="1"/>
</dbReference>
<keyword evidence="3 5" id="KW-0863">Zinc-finger</keyword>
<dbReference type="SUPFAM" id="SSF57667">
    <property type="entry name" value="beta-beta-alpha zinc fingers"/>
    <property type="match status" value="2"/>
</dbReference>
<evidence type="ECO:0000259" key="7">
    <source>
        <dbReference type="PROSITE" id="PS50157"/>
    </source>
</evidence>
<gene>
    <name evidence="8" type="ORF">O0I10_006558</name>
</gene>
<sequence length="318" mass="35295">MAFNNDDSHNSTAHNTSIPGFNLAVPIPTPPSTSVMAWSLSPPSAAAAAAAAANTQHRDSFGHRQELESMFYRDLVCCNKKIEDLHHLLRHYEDHHHNHEPMAESVDSHPPPLLAQAIRGAMSGRRVDNDDDMDEGIAISRMEGIESSHHPHHHTATSTSNDPSYRLQHPQPQQQQHHDDTLMPIIPGGTLHPTQMEEDESSVYPPNTNAPPHHHHTHHQPISLPPLSTTSTTTTAQTTTAPALHITPANDPTRPYKCSIPGCTKAYKNANGLKYHREHGHVETGEEDILIRPYRCALCNKGYRQMSGLKYHMTHGHP</sequence>
<dbReference type="InterPro" id="IPR036236">
    <property type="entry name" value="Znf_C2H2_sf"/>
</dbReference>
<dbReference type="GeneID" id="83213969"/>
<dbReference type="InterPro" id="IPR051580">
    <property type="entry name" value="ZnF-Chromatin_assoc"/>
</dbReference>
<dbReference type="GO" id="GO:0005634">
    <property type="term" value="C:nucleus"/>
    <property type="evidence" value="ECO:0007669"/>
    <property type="project" value="TreeGrafter"/>
</dbReference>
<dbReference type="SMART" id="SM00355">
    <property type="entry name" value="ZnF_C2H2"/>
    <property type="match status" value="2"/>
</dbReference>
<comment type="caution">
    <text evidence="8">The sequence shown here is derived from an EMBL/GenBank/DDBJ whole genome shotgun (WGS) entry which is preliminary data.</text>
</comment>
<dbReference type="GO" id="GO:0008270">
    <property type="term" value="F:zinc ion binding"/>
    <property type="evidence" value="ECO:0007669"/>
    <property type="project" value="UniProtKB-KW"/>
</dbReference>
<evidence type="ECO:0000256" key="3">
    <source>
        <dbReference type="ARBA" id="ARBA00022771"/>
    </source>
</evidence>
<feature type="domain" description="C2H2-type" evidence="7">
    <location>
        <begin position="256"/>
        <end position="288"/>
    </location>
</feature>
<evidence type="ECO:0000256" key="1">
    <source>
        <dbReference type="ARBA" id="ARBA00022723"/>
    </source>
</evidence>
<dbReference type="PROSITE" id="PS00028">
    <property type="entry name" value="ZINC_FINGER_C2H2_1"/>
    <property type="match status" value="2"/>
</dbReference>
<dbReference type="AlphaFoldDB" id="A0AAD7XYL3"/>
<feature type="compositionally biased region" description="Polar residues" evidence="6">
    <location>
        <begin position="10"/>
        <end position="19"/>
    </location>
</feature>
<protein>
    <recommendedName>
        <fullName evidence="7">C2H2-type domain-containing protein</fullName>
    </recommendedName>
</protein>
<dbReference type="PROSITE" id="PS50157">
    <property type="entry name" value="ZINC_FINGER_C2H2_2"/>
    <property type="match status" value="2"/>
</dbReference>
<dbReference type="InterPro" id="IPR013087">
    <property type="entry name" value="Znf_C2H2_type"/>
</dbReference>
<evidence type="ECO:0000256" key="4">
    <source>
        <dbReference type="ARBA" id="ARBA00022833"/>
    </source>
</evidence>
<evidence type="ECO:0000256" key="6">
    <source>
        <dbReference type="SAM" id="MobiDB-lite"/>
    </source>
</evidence>
<dbReference type="RefSeq" id="XP_058342656.1">
    <property type="nucleotide sequence ID" value="XM_058486585.1"/>
</dbReference>
<evidence type="ECO:0000313" key="9">
    <source>
        <dbReference type="Proteomes" id="UP001234581"/>
    </source>
</evidence>
<feature type="region of interest" description="Disordered" evidence="6">
    <location>
        <begin position="145"/>
        <end position="233"/>
    </location>
</feature>
<feature type="region of interest" description="Disordered" evidence="6">
    <location>
        <begin position="1"/>
        <end position="21"/>
    </location>
</feature>